<dbReference type="OrthoDB" id="3171622at2"/>
<accession>A0A239E5Q2</accession>
<proteinExistence type="predicted"/>
<evidence type="ECO:0000313" key="2">
    <source>
        <dbReference type="Proteomes" id="UP000198327"/>
    </source>
</evidence>
<gene>
    <name evidence="1" type="ORF">SAMN05421642_102220</name>
</gene>
<dbReference type="Pfam" id="PF13481">
    <property type="entry name" value="AAA_25"/>
    <property type="match status" value="1"/>
</dbReference>
<reference evidence="2" key="1">
    <citation type="submission" date="2017-06" db="EMBL/GenBank/DDBJ databases">
        <authorList>
            <person name="Varghese N."/>
            <person name="Submissions S."/>
        </authorList>
    </citation>
    <scope>NUCLEOTIDE SEQUENCE [LARGE SCALE GENOMIC DNA]</scope>
    <source>
        <strain evidence="2">JCM 23211</strain>
    </source>
</reference>
<dbReference type="Gene3D" id="3.40.50.300">
    <property type="entry name" value="P-loop containing nucleotide triphosphate hydrolases"/>
    <property type="match status" value="1"/>
</dbReference>
<protein>
    <submittedName>
        <fullName evidence="1">AAA domain-containing protein</fullName>
    </submittedName>
</protein>
<dbReference type="RefSeq" id="WP_089243281.1">
    <property type="nucleotide sequence ID" value="NZ_FZOW01000002.1"/>
</dbReference>
<evidence type="ECO:0000313" key="1">
    <source>
        <dbReference type="EMBL" id="SNS40045.1"/>
    </source>
</evidence>
<keyword evidence="2" id="KW-1185">Reference proteome</keyword>
<organism evidence="1 2">
    <name type="scientific">Rhodococcoides kyotonense</name>
    <dbReference type="NCBI Taxonomy" id="398843"/>
    <lineage>
        <taxon>Bacteria</taxon>
        <taxon>Bacillati</taxon>
        <taxon>Actinomycetota</taxon>
        <taxon>Actinomycetes</taxon>
        <taxon>Mycobacteriales</taxon>
        <taxon>Nocardiaceae</taxon>
        <taxon>Rhodococcoides</taxon>
    </lineage>
</organism>
<dbReference type="Proteomes" id="UP000198327">
    <property type="component" value="Unassembled WGS sequence"/>
</dbReference>
<dbReference type="SUPFAM" id="SSF52540">
    <property type="entry name" value="P-loop containing nucleoside triphosphate hydrolases"/>
    <property type="match status" value="1"/>
</dbReference>
<name>A0A239E5Q2_9NOCA</name>
<dbReference type="AlphaFoldDB" id="A0A239E5Q2"/>
<dbReference type="EMBL" id="FZOW01000002">
    <property type="protein sequence ID" value="SNS40045.1"/>
    <property type="molecule type" value="Genomic_DNA"/>
</dbReference>
<dbReference type="InterPro" id="IPR027417">
    <property type="entry name" value="P-loop_NTPase"/>
</dbReference>
<sequence length="432" mass="45788">MTKTNGANPLPSSLFSLGEGGGAGAVAQAFPGATPDEIFAAIGAWMVQQKQGTHDENVAAEADRLRVREDAKLLLAAEQSADGTPRVPLKERLLSVAGLSTLGAVEPLIRGVIYRDTLAQLSGAPGSYKSFITCGMAGALTTGMSNWEGHRIPRRAKVVYVAAEGASGLRARFIAWCELAGVDPIELEDWLYVLPCPIQLGNLVDVTEAVDLVKEIEADLLILDTRARCTIGLEENSATEQGRAIHAAETIQAAAGCTVLSVHHSSRAGTAGRGSNSWDGAVWSDLRLEGSELIAKIHVEKHKDVPAGMDYHFKLIEHVVSSANMPEASEDQRHTLVVVGNDGMSAGGVGTNLLAVEKNAARIVDIMRTNSTADGLSGATLRDLSVEDGIKRTPYHNALKLLQERGTLRNIGSAKRTHFVLAPVDLNGGDDN</sequence>